<dbReference type="Pfam" id="PF00954">
    <property type="entry name" value="S_locus_glycop"/>
    <property type="match status" value="1"/>
</dbReference>
<dbReference type="GO" id="GO:0048544">
    <property type="term" value="P:recognition of pollen"/>
    <property type="evidence" value="ECO:0007669"/>
    <property type="project" value="InterPro"/>
</dbReference>
<evidence type="ECO:0000313" key="5">
    <source>
        <dbReference type="Proteomes" id="UP000516437"/>
    </source>
</evidence>
<keyword evidence="1" id="KW-0732">Signal</keyword>
<dbReference type="Proteomes" id="UP000516437">
    <property type="component" value="Chromosome 1"/>
</dbReference>
<name>A0A6A1WQ65_9ROSI</name>
<reference evidence="4 5" key="1">
    <citation type="journal article" date="2019" name="Plant Biotechnol. J.">
        <title>The red bayberry genome and genetic basis of sex determination.</title>
        <authorList>
            <person name="Jia H.M."/>
            <person name="Jia H.J."/>
            <person name="Cai Q.L."/>
            <person name="Wang Y."/>
            <person name="Zhao H.B."/>
            <person name="Yang W.F."/>
            <person name="Wang G.Y."/>
            <person name="Li Y.H."/>
            <person name="Zhan D.L."/>
            <person name="Shen Y.T."/>
            <person name="Niu Q.F."/>
            <person name="Chang L."/>
            <person name="Qiu J."/>
            <person name="Zhao L."/>
            <person name="Xie H.B."/>
            <person name="Fu W.Y."/>
            <person name="Jin J."/>
            <person name="Li X.W."/>
            <person name="Jiao Y."/>
            <person name="Zhou C.C."/>
            <person name="Tu T."/>
            <person name="Chai C.Y."/>
            <person name="Gao J.L."/>
            <person name="Fan L.J."/>
            <person name="van de Weg E."/>
            <person name="Wang J.Y."/>
            <person name="Gao Z.S."/>
        </authorList>
    </citation>
    <scope>NUCLEOTIDE SEQUENCE [LARGE SCALE GENOMIC DNA]</scope>
    <source>
        <tissue evidence="4">Leaves</tissue>
    </source>
</reference>
<evidence type="ECO:0000256" key="2">
    <source>
        <dbReference type="ARBA" id="ARBA00023157"/>
    </source>
</evidence>
<feature type="domain" description="S-locus glycoprotein" evidence="3">
    <location>
        <begin position="2"/>
        <end position="80"/>
    </location>
</feature>
<evidence type="ECO:0000256" key="1">
    <source>
        <dbReference type="ARBA" id="ARBA00022729"/>
    </source>
</evidence>
<gene>
    <name evidence="4" type="ORF">CJ030_MR1G020853</name>
</gene>
<dbReference type="EMBL" id="RXIC02000019">
    <property type="protein sequence ID" value="KAB1227422.1"/>
    <property type="molecule type" value="Genomic_DNA"/>
</dbReference>
<comment type="caution">
    <text evidence="4">The sequence shown here is derived from an EMBL/GenBank/DDBJ whole genome shotgun (WGS) entry which is preliminary data.</text>
</comment>
<dbReference type="OrthoDB" id="1933550at2759"/>
<keyword evidence="2" id="KW-1015">Disulfide bond</keyword>
<sequence length="96" mass="10817">MRPNDIVNVSYVNNQDEITIMYGATVPNVLTRLVLDESGIIRRSTWHGSKWVEFWFAPKETCDNYRSAAQLSYCVTSITRTSSSAPAYRDSNPVGP</sequence>
<evidence type="ECO:0000313" key="4">
    <source>
        <dbReference type="EMBL" id="KAB1227422.1"/>
    </source>
</evidence>
<dbReference type="InterPro" id="IPR000858">
    <property type="entry name" value="S_locus_glycoprot_dom"/>
</dbReference>
<protein>
    <recommendedName>
        <fullName evidence="3">S-locus glycoprotein domain-containing protein</fullName>
    </recommendedName>
</protein>
<proteinExistence type="predicted"/>
<organism evidence="4 5">
    <name type="scientific">Morella rubra</name>
    <name type="common">Chinese bayberry</name>
    <dbReference type="NCBI Taxonomy" id="262757"/>
    <lineage>
        <taxon>Eukaryota</taxon>
        <taxon>Viridiplantae</taxon>
        <taxon>Streptophyta</taxon>
        <taxon>Embryophyta</taxon>
        <taxon>Tracheophyta</taxon>
        <taxon>Spermatophyta</taxon>
        <taxon>Magnoliopsida</taxon>
        <taxon>eudicotyledons</taxon>
        <taxon>Gunneridae</taxon>
        <taxon>Pentapetalae</taxon>
        <taxon>rosids</taxon>
        <taxon>fabids</taxon>
        <taxon>Fagales</taxon>
        <taxon>Myricaceae</taxon>
        <taxon>Morella</taxon>
    </lineage>
</organism>
<accession>A0A6A1WQ65</accession>
<evidence type="ECO:0000259" key="3">
    <source>
        <dbReference type="Pfam" id="PF00954"/>
    </source>
</evidence>
<dbReference type="AlphaFoldDB" id="A0A6A1WQ65"/>
<keyword evidence="5" id="KW-1185">Reference proteome</keyword>